<dbReference type="SUPFAM" id="SSF56194">
    <property type="entry name" value="Uridine diphospho-N-Acetylenolpyruvylglucosamine reductase, MurB, C-terminal domain"/>
    <property type="match status" value="1"/>
</dbReference>
<dbReference type="EMBL" id="JABBYC010000003">
    <property type="protein sequence ID" value="MBL0885398.1"/>
    <property type="molecule type" value="Genomic_DNA"/>
</dbReference>
<dbReference type="SUPFAM" id="SSF56176">
    <property type="entry name" value="FAD-binding/transporter-associated domain-like"/>
    <property type="match status" value="1"/>
</dbReference>
<dbReference type="PANTHER" id="PTHR21071">
    <property type="entry name" value="UDP-N-ACETYLENOLPYRUVOYLGLUCOSAMINE REDUCTASE"/>
    <property type="match status" value="1"/>
</dbReference>
<dbReference type="InterPro" id="IPR006094">
    <property type="entry name" value="Oxid_FAD_bind_N"/>
</dbReference>
<evidence type="ECO:0000256" key="6">
    <source>
        <dbReference type="ARBA" id="ARBA00022490"/>
    </source>
</evidence>
<keyword evidence="6 17" id="KW-0963">Cytoplasm</keyword>
<evidence type="ECO:0000256" key="10">
    <source>
        <dbReference type="ARBA" id="ARBA00022857"/>
    </source>
</evidence>
<evidence type="ECO:0000256" key="9">
    <source>
        <dbReference type="ARBA" id="ARBA00022827"/>
    </source>
</evidence>
<sequence>MVTADQDVLPHSAVVPSLADLTTLRVGGPVVSYVEATTEQELLDAVRAADETGTPLLVVGGGSNLLVADEGFDGVVVRDVRRGLDVASEDACGGAVVSAPAGQSWDDLVREAVDAGWYGIEALSGIPGTVGAAPVQNIGAYGQEVASTLASVRVWDRAQGRVRTLTNSELGFGYRTSILKRSMQAAGRQEGEGDPLAPWYPTPRHIVLDVTLQMRLGTLSGPIAYSQLAGRLGAEQGDRVPSRDVRDAVLELRSGKGMVLDDPDAPDHDRWSAGSFFTNPIVPVGLAERLPAGAPRFAVRGTAEPGREASVDPAHVKTSAAWLIQHAGFAPGFGLVGEHSPARLSTKHTLALTNRGGARAEDLVALARAVRDGVRECFGITLDPEPVLVGVAL</sequence>
<keyword evidence="11 17" id="KW-0133">Cell shape</keyword>
<dbReference type="InterPro" id="IPR016169">
    <property type="entry name" value="FAD-bd_PCMH_sub2"/>
</dbReference>
<evidence type="ECO:0000256" key="1">
    <source>
        <dbReference type="ARBA" id="ARBA00001974"/>
    </source>
</evidence>
<feature type="domain" description="FAD-binding PCMH-type" evidence="18">
    <location>
        <begin position="26"/>
        <end position="217"/>
    </location>
</feature>
<evidence type="ECO:0000256" key="7">
    <source>
        <dbReference type="ARBA" id="ARBA00022618"/>
    </source>
</evidence>
<evidence type="ECO:0000256" key="5">
    <source>
        <dbReference type="ARBA" id="ARBA00010485"/>
    </source>
</evidence>
<gene>
    <name evidence="17" type="primary">murB</name>
    <name evidence="19" type="ORF">HGK34_03720</name>
</gene>
<dbReference type="InterPro" id="IPR036318">
    <property type="entry name" value="FAD-bd_PCMH-like_sf"/>
</dbReference>
<keyword evidence="10 17" id="KW-0521">NADP</keyword>
<evidence type="ECO:0000256" key="13">
    <source>
        <dbReference type="ARBA" id="ARBA00023002"/>
    </source>
</evidence>
<keyword evidence="13 17" id="KW-0560">Oxidoreductase</keyword>
<feature type="active site" evidence="17">
    <location>
        <position position="385"/>
    </location>
</feature>
<evidence type="ECO:0000256" key="11">
    <source>
        <dbReference type="ARBA" id="ARBA00022960"/>
    </source>
</evidence>
<comment type="caution">
    <text evidence="19">The sequence shown here is derived from an EMBL/GenBank/DDBJ whole genome shotgun (WGS) entry which is preliminary data.</text>
</comment>
<keyword evidence="14 17" id="KW-0131">Cell cycle</keyword>
<name>A0ABS1LGY0_9MICO</name>
<dbReference type="PROSITE" id="PS51387">
    <property type="entry name" value="FAD_PCMH"/>
    <property type="match status" value="1"/>
</dbReference>
<keyword evidence="12 17" id="KW-0573">Peptidoglycan synthesis</keyword>
<evidence type="ECO:0000256" key="2">
    <source>
        <dbReference type="ARBA" id="ARBA00003921"/>
    </source>
</evidence>
<evidence type="ECO:0000256" key="16">
    <source>
        <dbReference type="ARBA" id="ARBA00048914"/>
    </source>
</evidence>
<proteinExistence type="inferred from homology"/>
<evidence type="ECO:0000259" key="18">
    <source>
        <dbReference type="PROSITE" id="PS51387"/>
    </source>
</evidence>
<comment type="function">
    <text evidence="2 17">Cell wall formation.</text>
</comment>
<evidence type="ECO:0000256" key="8">
    <source>
        <dbReference type="ARBA" id="ARBA00022630"/>
    </source>
</evidence>
<dbReference type="InterPro" id="IPR016167">
    <property type="entry name" value="FAD-bd_PCMH_sub1"/>
</dbReference>
<evidence type="ECO:0000313" key="19">
    <source>
        <dbReference type="EMBL" id="MBL0885398.1"/>
    </source>
</evidence>
<comment type="cofactor">
    <cofactor evidence="1 17">
        <name>FAD</name>
        <dbReference type="ChEBI" id="CHEBI:57692"/>
    </cofactor>
</comment>
<feature type="active site" evidence="17">
    <location>
        <position position="175"/>
    </location>
</feature>
<evidence type="ECO:0000256" key="3">
    <source>
        <dbReference type="ARBA" id="ARBA00004496"/>
    </source>
</evidence>
<keyword evidence="8 17" id="KW-0285">Flavoprotein</keyword>
<comment type="pathway">
    <text evidence="4 17">Cell wall biogenesis; peptidoglycan biosynthesis.</text>
</comment>
<dbReference type="EC" id="1.3.1.98" evidence="17"/>
<dbReference type="HAMAP" id="MF_00037">
    <property type="entry name" value="MurB"/>
    <property type="match status" value="1"/>
</dbReference>
<evidence type="ECO:0000256" key="12">
    <source>
        <dbReference type="ARBA" id="ARBA00022984"/>
    </source>
</evidence>
<dbReference type="InterPro" id="IPR016166">
    <property type="entry name" value="FAD-bd_PCMH"/>
</dbReference>
<dbReference type="Proteomes" id="UP000675409">
    <property type="component" value="Unassembled WGS sequence"/>
</dbReference>
<dbReference type="NCBIfam" id="TIGR00179">
    <property type="entry name" value="murB"/>
    <property type="match status" value="1"/>
</dbReference>
<accession>A0ABS1LGY0</accession>
<protein>
    <recommendedName>
        <fullName evidence="17">UDP-N-acetylenolpyruvoylglucosamine reductase</fullName>
        <ecNumber evidence="17">1.3.1.98</ecNumber>
    </recommendedName>
    <alternativeName>
        <fullName evidence="17">UDP-N-acetylmuramate dehydrogenase</fullName>
    </alternativeName>
</protein>
<feature type="active site" description="Proton donor" evidence="17">
    <location>
        <position position="275"/>
    </location>
</feature>
<evidence type="ECO:0000313" key="20">
    <source>
        <dbReference type="Proteomes" id="UP000675409"/>
    </source>
</evidence>
<evidence type="ECO:0000256" key="15">
    <source>
        <dbReference type="ARBA" id="ARBA00023316"/>
    </source>
</evidence>
<dbReference type="GO" id="GO:0008762">
    <property type="term" value="F:UDP-N-acetylmuramate dehydrogenase activity"/>
    <property type="evidence" value="ECO:0007669"/>
    <property type="project" value="UniProtKB-EC"/>
</dbReference>
<dbReference type="Pfam" id="PF01565">
    <property type="entry name" value="FAD_binding_4"/>
    <property type="match status" value="1"/>
</dbReference>
<keyword evidence="7 17" id="KW-0132">Cell division</keyword>
<comment type="subcellular location">
    <subcellularLocation>
        <location evidence="3 17">Cytoplasm</location>
    </subcellularLocation>
</comment>
<dbReference type="InterPro" id="IPR003170">
    <property type="entry name" value="MurB"/>
</dbReference>
<dbReference type="Gene3D" id="3.90.78.10">
    <property type="entry name" value="UDP-N-acetylenolpyruvoylglucosamine reductase, C-terminal domain"/>
    <property type="match status" value="1"/>
</dbReference>
<evidence type="ECO:0000256" key="14">
    <source>
        <dbReference type="ARBA" id="ARBA00023306"/>
    </source>
</evidence>
<evidence type="ECO:0000256" key="4">
    <source>
        <dbReference type="ARBA" id="ARBA00004752"/>
    </source>
</evidence>
<dbReference type="NCBIfam" id="NF010478">
    <property type="entry name" value="PRK13903.1"/>
    <property type="match status" value="1"/>
</dbReference>
<keyword evidence="9 17" id="KW-0274">FAD</keyword>
<dbReference type="InterPro" id="IPR036635">
    <property type="entry name" value="MurB_C_sf"/>
</dbReference>
<dbReference type="InterPro" id="IPR011601">
    <property type="entry name" value="MurB_C"/>
</dbReference>
<dbReference type="PANTHER" id="PTHR21071:SF4">
    <property type="entry name" value="UDP-N-ACETYLENOLPYRUVOYLGLUCOSAMINE REDUCTASE"/>
    <property type="match status" value="1"/>
</dbReference>
<organism evidence="19 20">
    <name type="scientific">Myceligenerans indicum</name>
    <dbReference type="NCBI Taxonomy" id="2593663"/>
    <lineage>
        <taxon>Bacteria</taxon>
        <taxon>Bacillati</taxon>
        <taxon>Actinomycetota</taxon>
        <taxon>Actinomycetes</taxon>
        <taxon>Micrococcales</taxon>
        <taxon>Promicromonosporaceae</taxon>
        <taxon>Myceligenerans</taxon>
    </lineage>
</organism>
<dbReference type="Gene3D" id="3.30.43.10">
    <property type="entry name" value="Uridine Diphospho-n-acetylenolpyruvylglucosamine Reductase, domain 2"/>
    <property type="match status" value="1"/>
</dbReference>
<dbReference type="Pfam" id="PF02873">
    <property type="entry name" value="MurB_C"/>
    <property type="match status" value="1"/>
</dbReference>
<reference evidence="19 20" key="1">
    <citation type="journal article" date="2021" name="Arch. Microbiol.">
        <title>Myceligenerans indicum sp. nov., an actinobacterium isolated from mangrove sediment of Sundarbans, India.</title>
        <authorList>
            <person name="Asha K."/>
            <person name="Bhadury P."/>
        </authorList>
    </citation>
    <scope>NUCLEOTIDE SEQUENCE [LARGE SCALE GENOMIC DNA]</scope>
    <source>
        <strain evidence="19 20">I2</strain>
    </source>
</reference>
<keyword evidence="15 17" id="KW-0961">Cell wall biogenesis/degradation</keyword>
<comment type="similarity">
    <text evidence="5 17">Belongs to the MurB family.</text>
</comment>
<dbReference type="Gene3D" id="3.30.465.10">
    <property type="match status" value="1"/>
</dbReference>
<evidence type="ECO:0000256" key="17">
    <source>
        <dbReference type="HAMAP-Rule" id="MF_00037"/>
    </source>
</evidence>
<comment type="catalytic activity">
    <reaction evidence="16 17">
        <text>UDP-N-acetyl-alpha-D-muramate + NADP(+) = UDP-N-acetyl-3-O-(1-carboxyvinyl)-alpha-D-glucosamine + NADPH + H(+)</text>
        <dbReference type="Rhea" id="RHEA:12248"/>
        <dbReference type="ChEBI" id="CHEBI:15378"/>
        <dbReference type="ChEBI" id="CHEBI:57783"/>
        <dbReference type="ChEBI" id="CHEBI:58349"/>
        <dbReference type="ChEBI" id="CHEBI:68483"/>
        <dbReference type="ChEBI" id="CHEBI:70757"/>
        <dbReference type="EC" id="1.3.1.98"/>
    </reaction>
</comment>
<keyword evidence="20" id="KW-1185">Reference proteome</keyword>